<sequence>MSKNGKIFFDFEIFFSSLKNNLKKRSKILEQVTLDVKNQYMVNGFKNGFDSHRSMNFDNYNI</sequence>
<name>A0A3M7PMG5_BRAPC</name>
<protein>
    <submittedName>
        <fullName evidence="1">Uncharacterized protein</fullName>
    </submittedName>
</protein>
<keyword evidence="2" id="KW-1185">Reference proteome</keyword>
<evidence type="ECO:0000313" key="1">
    <source>
        <dbReference type="EMBL" id="RNA00164.1"/>
    </source>
</evidence>
<comment type="caution">
    <text evidence="1">The sequence shown here is derived from an EMBL/GenBank/DDBJ whole genome shotgun (WGS) entry which is preliminary data.</text>
</comment>
<accession>A0A3M7PMG5</accession>
<dbReference type="EMBL" id="REGN01009882">
    <property type="protein sequence ID" value="RNA00164.1"/>
    <property type="molecule type" value="Genomic_DNA"/>
</dbReference>
<dbReference type="Proteomes" id="UP000276133">
    <property type="component" value="Unassembled WGS sequence"/>
</dbReference>
<evidence type="ECO:0000313" key="2">
    <source>
        <dbReference type="Proteomes" id="UP000276133"/>
    </source>
</evidence>
<gene>
    <name evidence="1" type="ORF">BpHYR1_008595</name>
</gene>
<proteinExistence type="predicted"/>
<reference evidence="1 2" key="1">
    <citation type="journal article" date="2018" name="Sci. Rep.">
        <title>Genomic signatures of local adaptation to the degree of environmental predictability in rotifers.</title>
        <authorList>
            <person name="Franch-Gras L."/>
            <person name="Hahn C."/>
            <person name="Garcia-Roger E.M."/>
            <person name="Carmona M.J."/>
            <person name="Serra M."/>
            <person name="Gomez A."/>
        </authorList>
    </citation>
    <scope>NUCLEOTIDE SEQUENCE [LARGE SCALE GENOMIC DNA]</scope>
    <source>
        <strain evidence="1">HYR1</strain>
    </source>
</reference>
<dbReference type="AlphaFoldDB" id="A0A3M7PMG5"/>
<organism evidence="1 2">
    <name type="scientific">Brachionus plicatilis</name>
    <name type="common">Marine rotifer</name>
    <name type="synonym">Brachionus muelleri</name>
    <dbReference type="NCBI Taxonomy" id="10195"/>
    <lineage>
        <taxon>Eukaryota</taxon>
        <taxon>Metazoa</taxon>
        <taxon>Spiralia</taxon>
        <taxon>Gnathifera</taxon>
        <taxon>Rotifera</taxon>
        <taxon>Eurotatoria</taxon>
        <taxon>Monogononta</taxon>
        <taxon>Pseudotrocha</taxon>
        <taxon>Ploima</taxon>
        <taxon>Brachionidae</taxon>
        <taxon>Brachionus</taxon>
    </lineage>
</organism>